<evidence type="ECO:0000313" key="2">
    <source>
        <dbReference type="Proteomes" id="UP000231371"/>
    </source>
</evidence>
<evidence type="ECO:0000313" key="1">
    <source>
        <dbReference type="EMBL" id="PIQ69911.1"/>
    </source>
</evidence>
<reference evidence="1 2" key="1">
    <citation type="submission" date="2017-09" db="EMBL/GenBank/DDBJ databases">
        <title>Depth-based differentiation of microbial function through sediment-hosted aquifers and enrichment of novel symbionts in the deep terrestrial subsurface.</title>
        <authorList>
            <person name="Probst A.J."/>
            <person name="Ladd B."/>
            <person name="Jarett J.K."/>
            <person name="Geller-Mcgrath D.E."/>
            <person name="Sieber C.M."/>
            <person name="Emerson J.B."/>
            <person name="Anantharaman K."/>
            <person name="Thomas B.C."/>
            <person name="Malmstrom R."/>
            <person name="Stieglmeier M."/>
            <person name="Klingl A."/>
            <person name="Woyke T."/>
            <person name="Ryan C.M."/>
            <person name="Banfield J.F."/>
        </authorList>
    </citation>
    <scope>NUCLEOTIDE SEQUENCE [LARGE SCALE GENOMIC DNA]</scope>
    <source>
        <strain evidence="1">CG11_big_fil_rev_8_21_14_0_20_40_12</strain>
    </source>
</reference>
<organism evidence="1 2">
    <name type="scientific">Candidatus Shapirobacteria bacterium CG11_big_fil_rev_8_21_14_0_20_40_12</name>
    <dbReference type="NCBI Taxonomy" id="1974889"/>
    <lineage>
        <taxon>Bacteria</taxon>
        <taxon>Candidatus Shapironibacteriota</taxon>
    </lineage>
</organism>
<comment type="caution">
    <text evidence="1">The sequence shown here is derived from an EMBL/GenBank/DDBJ whole genome shotgun (WGS) entry which is preliminary data.</text>
</comment>
<protein>
    <submittedName>
        <fullName evidence="1">Uncharacterized protein</fullName>
    </submittedName>
</protein>
<sequence>MLYKRLPLEEFMAIYHKVPLAVVDVIINSKDGILLTKRAIPPFKLILPKQLIPENRSNASVLKPQKK</sequence>
<dbReference type="Proteomes" id="UP000231371">
    <property type="component" value="Unassembled WGS sequence"/>
</dbReference>
<dbReference type="EMBL" id="PCVI01000052">
    <property type="protein sequence ID" value="PIQ69911.1"/>
    <property type="molecule type" value="Genomic_DNA"/>
</dbReference>
<proteinExistence type="predicted"/>
<name>A0A2H0KF70_9BACT</name>
<accession>A0A2H0KF70</accession>
<dbReference type="AlphaFoldDB" id="A0A2H0KF70"/>
<gene>
    <name evidence="1" type="ORF">COV89_03315</name>
</gene>